<dbReference type="OrthoDB" id="6357626at2759"/>
<sequence length="150" mass="16436">MSATQMMVVFAIVIAVAMAADVEKKTSNSSTVQHVGSLLTAKARLSSANVTANVTESKNSTEKIVQKRSIGIDRSEGISALTSTWWRIPAAIWEFINQVFLDPLVSALRRLLSIFGLDTEQVMDIPLSSMMQSVTPMNMFNQFMPQVNAP</sequence>
<name>A0A0P5B7R2_9CRUS</name>
<dbReference type="EMBL" id="GDIP01203653">
    <property type="protein sequence ID" value="JAJ19749.1"/>
    <property type="molecule type" value="Transcribed_RNA"/>
</dbReference>
<reference evidence="1" key="1">
    <citation type="submission" date="2015-10" db="EMBL/GenBank/DDBJ databases">
        <title>Daphnia magna gene sets from two clonal populations assembled and annotated with EvidentialGene.</title>
        <authorList>
            <person name="Gilbert D."/>
            <person name="Podicheti R."/>
            <person name="Orsini L."/>
            <person name="Colbourne J."/>
            <person name="Pfrender M."/>
        </authorList>
    </citation>
    <scope>NUCLEOTIDE SEQUENCE</scope>
</reference>
<reference evidence="1" key="2">
    <citation type="submission" date="2015-10" db="EMBL/GenBank/DDBJ databases">
        <authorList>
            <person name="Gilbert D.G."/>
        </authorList>
    </citation>
    <scope>NUCLEOTIDE SEQUENCE</scope>
</reference>
<accession>A0A0P5B7R2</accession>
<evidence type="ECO:0000313" key="1">
    <source>
        <dbReference type="EMBL" id="JAJ19749.1"/>
    </source>
</evidence>
<proteinExistence type="predicted"/>
<organism evidence="1">
    <name type="scientific">Daphnia magna</name>
    <dbReference type="NCBI Taxonomy" id="35525"/>
    <lineage>
        <taxon>Eukaryota</taxon>
        <taxon>Metazoa</taxon>
        <taxon>Ecdysozoa</taxon>
        <taxon>Arthropoda</taxon>
        <taxon>Crustacea</taxon>
        <taxon>Branchiopoda</taxon>
        <taxon>Diplostraca</taxon>
        <taxon>Cladocera</taxon>
        <taxon>Anomopoda</taxon>
        <taxon>Daphniidae</taxon>
        <taxon>Daphnia</taxon>
    </lineage>
</organism>
<protein>
    <submittedName>
        <fullName evidence="1">Uncharacterized protein</fullName>
    </submittedName>
</protein>
<dbReference type="AlphaFoldDB" id="A0A0P5B7R2"/>